<keyword evidence="3" id="KW-1185">Reference proteome</keyword>
<evidence type="ECO:0000313" key="2">
    <source>
        <dbReference type="EMBL" id="KAL3810086.1"/>
    </source>
</evidence>
<dbReference type="AlphaFoldDB" id="A0ABD3RHW9"/>
<protein>
    <submittedName>
        <fullName evidence="2">Uncharacterized protein</fullName>
    </submittedName>
</protein>
<dbReference type="PANTHER" id="PTHR34496">
    <property type="entry name" value="GLCNAC TRANSFERASE-RELATED"/>
    <property type="match status" value="1"/>
</dbReference>
<comment type="caution">
    <text evidence="2">The sequence shown here is derived from an EMBL/GenBank/DDBJ whole genome shotgun (WGS) entry which is preliminary data.</text>
</comment>
<dbReference type="EMBL" id="JALLPB020000353">
    <property type="protein sequence ID" value="KAL3810086.1"/>
    <property type="molecule type" value="Genomic_DNA"/>
</dbReference>
<dbReference type="SUPFAM" id="SSF53448">
    <property type="entry name" value="Nucleotide-diphospho-sugar transferases"/>
    <property type="match status" value="1"/>
</dbReference>
<accession>A0ABD3RHW9</accession>
<reference evidence="2 3" key="1">
    <citation type="submission" date="2024-10" db="EMBL/GenBank/DDBJ databases">
        <title>Updated reference genomes for cyclostephanoid diatoms.</title>
        <authorList>
            <person name="Roberts W.R."/>
            <person name="Alverson A.J."/>
        </authorList>
    </citation>
    <scope>NUCLEOTIDE SEQUENCE [LARGE SCALE GENOMIC DNA]</scope>
    <source>
        <strain evidence="2 3">AJA228-03</strain>
    </source>
</reference>
<proteinExistence type="predicted"/>
<sequence length="571" mass="63723">MRRGTALFPSNGRDDDGDTGSAKLIRIAGRLIFGAVVLFLLFSPATHTGEVGDGSLRRPTTPAQASVHRAVDPRGGTRKFPARIQTLLAQSQIVGNGLREVKEGKKTVEEIIHNGKNTAGIGHDGASSGVHAAGIGSSGHIGAGSVSRHLKSAPMTLHEVMTFLKSFLSKLNSSNMKNKRATFHGIWAAYHELIVKWLYPWDQVYLTRMPPRREDGSIYLSVVSFRDESCPDTLKQAFTKAKNAQNLFVGLVQQNCEENDKCAEADPDCYLLFCSSEVGKKYCDNNNIRLLKMKDSEALGPYMARYFSSKLWQGEEWYMQIDSHMTFLQDWDALLIKMLKNAPSQKPVISHFPPPQDADLANVSTSRLCGPVFATSDIEGQIIRFEGSSEYDRVKLETPRFAPFVVAGFLVAHSGMLREVPFDPFLPYIFIGEEILLSARLWTSDYDIFSPTQNVVGHLYVRNEKPKFWDSLHHVFTAGVHNPLQLLVLNRVKNQLGYPEAEKDMVKPKSLFTALEQYSMGSSRSLEDYLKIVGLNMNTKEVSYTAWCETGVPPPGFEKYDILYEVVAPQS</sequence>
<evidence type="ECO:0000313" key="3">
    <source>
        <dbReference type="Proteomes" id="UP001530377"/>
    </source>
</evidence>
<feature type="region of interest" description="Disordered" evidence="1">
    <location>
        <begin position="50"/>
        <end position="76"/>
    </location>
</feature>
<organism evidence="2 3">
    <name type="scientific">Cyclostephanos tholiformis</name>
    <dbReference type="NCBI Taxonomy" id="382380"/>
    <lineage>
        <taxon>Eukaryota</taxon>
        <taxon>Sar</taxon>
        <taxon>Stramenopiles</taxon>
        <taxon>Ochrophyta</taxon>
        <taxon>Bacillariophyta</taxon>
        <taxon>Coscinodiscophyceae</taxon>
        <taxon>Thalassiosirophycidae</taxon>
        <taxon>Stephanodiscales</taxon>
        <taxon>Stephanodiscaceae</taxon>
        <taxon>Cyclostephanos</taxon>
    </lineage>
</organism>
<dbReference type="Pfam" id="PF11397">
    <property type="entry name" value="GlcNAc"/>
    <property type="match status" value="2"/>
</dbReference>
<gene>
    <name evidence="2" type="ORF">ACHAXA_003059</name>
</gene>
<dbReference type="Proteomes" id="UP001530377">
    <property type="component" value="Unassembled WGS sequence"/>
</dbReference>
<name>A0ABD3RHW9_9STRA</name>
<dbReference type="PANTHER" id="PTHR34496:SF10">
    <property type="entry name" value="GLCNAC TRANSFERASE"/>
    <property type="match status" value="1"/>
</dbReference>
<evidence type="ECO:0000256" key="1">
    <source>
        <dbReference type="SAM" id="MobiDB-lite"/>
    </source>
</evidence>
<dbReference type="InterPro" id="IPR029044">
    <property type="entry name" value="Nucleotide-diphossugar_trans"/>
</dbReference>
<dbReference type="InterPro" id="IPR021067">
    <property type="entry name" value="Glycosyltransferase"/>
</dbReference>